<keyword evidence="2" id="KW-1185">Reference proteome</keyword>
<reference evidence="1 2" key="1">
    <citation type="submission" date="2018-12" db="EMBL/GenBank/DDBJ databases">
        <title>Flammeovirga pectinis sp. nov., isolated from the gut of the Korean scallop, Patinopecten yessoensis.</title>
        <authorList>
            <person name="Bae J.-W."/>
            <person name="Jeong Y.-S."/>
            <person name="Kang W."/>
        </authorList>
    </citation>
    <scope>NUCLEOTIDE SEQUENCE [LARGE SCALE GENOMIC DNA]</scope>
    <source>
        <strain evidence="1 2">L12M1</strain>
    </source>
</reference>
<accession>A0A3S9P2B8</accession>
<dbReference type="EMBL" id="CP034562">
    <property type="protein sequence ID" value="AZQ62327.1"/>
    <property type="molecule type" value="Genomic_DNA"/>
</dbReference>
<dbReference type="AlphaFoldDB" id="A0A3S9P2B8"/>
<protein>
    <submittedName>
        <fullName evidence="1">Uncharacterized protein</fullName>
    </submittedName>
</protein>
<evidence type="ECO:0000313" key="2">
    <source>
        <dbReference type="Proteomes" id="UP000267268"/>
    </source>
</evidence>
<dbReference type="RefSeq" id="WP_126613719.1">
    <property type="nucleotide sequence ID" value="NZ_CP034562.1"/>
</dbReference>
<evidence type="ECO:0000313" key="1">
    <source>
        <dbReference type="EMBL" id="AZQ62327.1"/>
    </source>
</evidence>
<dbReference type="Proteomes" id="UP000267268">
    <property type="component" value="Chromosome 1"/>
</dbReference>
<sequence>MRPLYFFIFAVIISAPKIVFAQITTNTNLYELVDPNQQNVDLLYGKKTQTFKGSPFYIDEWEVGHVTLIDGSSFTNVLIKFNVYSNELWSMKDEKNVIVVNKKEVRSFGWKSENEGELLFEQIKIENKKQYAEVIFKDDKFQLYKIRKKKFNKKDDSTSNSYSEAKDEFAWQKPQLFLVSDGKVKQVSSKEKEFYAIFGDKKSEVHKFAKSNKLKTKNKSDLEEIFAFYRTL</sequence>
<dbReference type="OrthoDB" id="934917at2"/>
<proteinExistence type="predicted"/>
<name>A0A3S9P2B8_9BACT</name>
<gene>
    <name evidence="1" type="ORF">EI427_08770</name>
</gene>
<organism evidence="1 2">
    <name type="scientific">Flammeovirga pectinis</name>
    <dbReference type="NCBI Taxonomy" id="2494373"/>
    <lineage>
        <taxon>Bacteria</taxon>
        <taxon>Pseudomonadati</taxon>
        <taxon>Bacteroidota</taxon>
        <taxon>Cytophagia</taxon>
        <taxon>Cytophagales</taxon>
        <taxon>Flammeovirgaceae</taxon>
        <taxon>Flammeovirga</taxon>
    </lineage>
</organism>
<dbReference type="KEGG" id="fll:EI427_08770"/>